<dbReference type="EMBL" id="JAGIOF010000001">
    <property type="protein sequence ID" value="MBP2385622.1"/>
    <property type="molecule type" value="Genomic_DNA"/>
</dbReference>
<name>A0ABS4XAX2_9MICC</name>
<dbReference type="InterPro" id="IPR043148">
    <property type="entry name" value="TagF_C"/>
</dbReference>
<reference evidence="1 2" key="1">
    <citation type="submission" date="2021-03" db="EMBL/GenBank/DDBJ databases">
        <title>Sequencing the genomes of 1000 actinobacteria strains.</title>
        <authorList>
            <person name="Klenk H.-P."/>
        </authorList>
    </citation>
    <scope>NUCLEOTIDE SEQUENCE [LARGE SCALE GENOMIC DNA]</scope>
    <source>
        <strain evidence="1 2">DSM 15797</strain>
    </source>
</reference>
<dbReference type="InterPro" id="IPR007554">
    <property type="entry name" value="Glycerophosphate_synth"/>
</dbReference>
<dbReference type="Gene3D" id="3.40.50.12580">
    <property type="match status" value="1"/>
</dbReference>
<comment type="caution">
    <text evidence="1">The sequence shown here is derived from an EMBL/GenBank/DDBJ whole genome shotgun (WGS) entry which is preliminary data.</text>
</comment>
<evidence type="ECO:0000313" key="1">
    <source>
        <dbReference type="EMBL" id="MBP2385622.1"/>
    </source>
</evidence>
<accession>A0ABS4XAX2</accession>
<dbReference type="Pfam" id="PF04464">
    <property type="entry name" value="Glyphos_transf"/>
    <property type="match status" value="1"/>
</dbReference>
<proteinExistence type="predicted"/>
<evidence type="ECO:0008006" key="3">
    <source>
        <dbReference type="Google" id="ProtNLM"/>
    </source>
</evidence>
<organism evidence="1 2">
    <name type="scientific">Paeniglutamicibacter kerguelensis</name>
    <dbReference type="NCBI Taxonomy" id="254788"/>
    <lineage>
        <taxon>Bacteria</taxon>
        <taxon>Bacillati</taxon>
        <taxon>Actinomycetota</taxon>
        <taxon>Actinomycetes</taxon>
        <taxon>Micrococcales</taxon>
        <taxon>Micrococcaceae</taxon>
        <taxon>Paeniglutamicibacter</taxon>
    </lineage>
</organism>
<gene>
    <name evidence="1" type="ORF">JOF47_001133</name>
</gene>
<sequence length="419" mass="47048">MKDWLGQRLSALISSPSGVKIRRSLGVGPAPVANHELDQVHVAGEVVVYFSDVPNRAYQLEQWLPALENLNKVHPVVLVFRKVPTMRHFRGLTTLPKIFLRRYDDLVNFYKFNDFKLCLYVNNGVANFQSLSIPDLVHVHVNHGESDKLSMVSNQAKAYDKTFVAGPAAMERHKAVLIDFNLASLVQVGRPQLDSIFMSPIPAFSGRTVMYAPTWEGENDANNYTSLEIFGERIITSLVSLPNTRVIYKPHPRISTTTNKNMVAANERVVEILRETHVTGGKHIVDSSSNILDLFEGIDVLISDVSSVGLDFLYLHPDRPLLLTDRRDNMEMLHREVPVSRSCPVIAKSTVDQLLSTLASHFDGSENLERRQEMRSFYFDEFEKGQSTVAFISAITNLIDDRRQKLDSNAAGSVVSSPE</sequence>
<keyword evidence="2" id="KW-1185">Reference proteome</keyword>
<dbReference type="Proteomes" id="UP001296993">
    <property type="component" value="Unassembled WGS sequence"/>
</dbReference>
<evidence type="ECO:0000313" key="2">
    <source>
        <dbReference type="Proteomes" id="UP001296993"/>
    </source>
</evidence>
<dbReference type="RefSeq" id="WP_209996491.1">
    <property type="nucleotide sequence ID" value="NZ_BAAAJY010000007.1"/>
</dbReference>
<protein>
    <recommendedName>
        <fullName evidence="3">CDP-glycerol--glycerophosphate glycerophosphotransferase</fullName>
    </recommendedName>
</protein>